<evidence type="ECO:0000313" key="1">
    <source>
        <dbReference type="EMBL" id="KKT41841.1"/>
    </source>
</evidence>
<sequence length="205" mass="23856">MFYDILDKPRLEILPLFKFFKNRFYLAGGTGLALQLGHRDSIDFDFFAQDNFDTAVFYNELLDLFKNRAVVKTLEEKNTLSLIIGGEIRLSFFRYPYRLLNSCVNEENLQIASIVDIACMKFSAVVSRASEKDFIDLYFIMKNDSLAELLQKTKEKMPDLDQNLVLKSLVYFDDIAPEKLIFKHGFNVELGDVKKFMRDQVKSLK</sequence>
<reference evidence="1 2" key="1">
    <citation type="journal article" date="2015" name="Nature">
        <title>rRNA introns, odd ribosomes, and small enigmatic genomes across a large radiation of phyla.</title>
        <authorList>
            <person name="Brown C.T."/>
            <person name="Hug L.A."/>
            <person name="Thomas B.C."/>
            <person name="Sharon I."/>
            <person name="Castelle C.J."/>
            <person name="Singh A."/>
            <person name="Wilkins M.J."/>
            <person name="Williams K.H."/>
            <person name="Banfield J.F."/>
        </authorList>
    </citation>
    <scope>NUCLEOTIDE SEQUENCE [LARGE SCALE GENOMIC DNA]</scope>
</reference>
<accession>A0A0G1H345</accession>
<dbReference type="AlphaFoldDB" id="A0A0G1H345"/>
<dbReference type="Proteomes" id="UP000034736">
    <property type="component" value="Unassembled WGS sequence"/>
</dbReference>
<dbReference type="EMBL" id="LCHU01000004">
    <property type="protein sequence ID" value="KKT41841.1"/>
    <property type="molecule type" value="Genomic_DNA"/>
</dbReference>
<dbReference type="InterPro" id="IPR014942">
    <property type="entry name" value="AbiEii"/>
</dbReference>
<proteinExistence type="predicted"/>
<dbReference type="STRING" id="1618647.UW30_C0004G0040"/>
<dbReference type="Pfam" id="PF08843">
    <property type="entry name" value="AbiEii"/>
    <property type="match status" value="1"/>
</dbReference>
<dbReference type="PATRIC" id="fig|1618647.3.peg.271"/>
<evidence type="ECO:0008006" key="3">
    <source>
        <dbReference type="Google" id="ProtNLM"/>
    </source>
</evidence>
<comment type="caution">
    <text evidence="1">The sequence shown here is derived from an EMBL/GenBank/DDBJ whole genome shotgun (WGS) entry which is preliminary data.</text>
</comment>
<name>A0A0G1H345_9BACT</name>
<evidence type="ECO:0000313" key="2">
    <source>
        <dbReference type="Proteomes" id="UP000034736"/>
    </source>
</evidence>
<organism evidence="1 2">
    <name type="scientific">Candidatus Giovannonibacteria bacterium GW2011_GWA2_44_13b</name>
    <dbReference type="NCBI Taxonomy" id="1618647"/>
    <lineage>
        <taxon>Bacteria</taxon>
        <taxon>Candidatus Giovannoniibacteriota</taxon>
    </lineage>
</organism>
<protein>
    <recommendedName>
        <fullName evidence="3">Nucleotidyl transferase AbiEii/AbiGii toxin family protein</fullName>
    </recommendedName>
</protein>
<gene>
    <name evidence="1" type="ORF">UW30_C0004G0040</name>
</gene>